<sequence>MDIIGLDMLVNPSMAGGSGGDTALPTLDTFDLPNFTEAADSVPHIIPNLDSVGPTETWNGVQNMNAESYIPSTRTRMSDEHVQRKKYETLRKFDRLAKMGVPMRKRFTMDSSLEEMEMELEFIRKEKDMDRSVQQFSEWFVTGMGGLEWSSKNVAMVKAFGLQLDGLSEAAQMKVGDMEEDFEELYDMYGDKLKMHPLVRIPIRTCMMVYMVHLTNQMIQKSPVPNLDQVLKSNPDIARQLATAAMQSQSNQRGTHVAPPPMAPRGGGGFGGNTENPMAGLADFMSSMIPPQPQRPPQTIKSPVKLAPRPNPQPPAAAVQPRVDMKPPSVPADISELLKSVNSGVQQSDKKVTLAPSAKKGGSTGKNSVSIKL</sequence>
<dbReference type="InterPro" id="IPR043910">
    <property type="entry name" value="DUF5767"/>
</dbReference>
<protein>
    <submittedName>
        <fullName evidence="2">Uncharacterized protein</fullName>
    </submittedName>
</protein>
<organism evidence="2">
    <name type="scientific">viral metagenome</name>
    <dbReference type="NCBI Taxonomy" id="1070528"/>
    <lineage>
        <taxon>unclassified sequences</taxon>
        <taxon>metagenomes</taxon>
        <taxon>organismal metagenomes</taxon>
    </lineage>
</organism>
<feature type="region of interest" description="Disordered" evidence="1">
    <location>
        <begin position="244"/>
        <end position="373"/>
    </location>
</feature>
<dbReference type="Pfam" id="PF19071">
    <property type="entry name" value="DUF5767"/>
    <property type="match status" value="1"/>
</dbReference>
<name>A0A6C0CT44_9ZZZZ</name>
<feature type="compositionally biased region" description="Polar residues" evidence="1">
    <location>
        <begin position="245"/>
        <end position="254"/>
    </location>
</feature>
<reference evidence="2" key="1">
    <citation type="journal article" date="2020" name="Nature">
        <title>Giant virus diversity and host interactions through global metagenomics.</title>
        <authorList>
            <person name="Schulz F."/>
            <person name="Roux S."/>
            <person name="Paez-Espino D."/>
            <person name="Jungbluth S."/>
            <person name="Walsh D.A."/>
            <person name="Denef V.J."/>
            <person name="McMahon K.D."/>
            <person name="Konstantinidis K.T."/>
            <person name="Eloe-Fadrosh E.A."/>
            <person name="Kyrpides N.C."/>
            <person name="Woyke T."/>
        </authorList>
    </citation>
    <scope>NUCLEOTIDE SEQUENCE</scope>
    <source>
        <strain evidence="2">GVMAG-M-3300021963-12</strain>
    </source>
</reference>
<evidence type="ECO:0000256" key="1">
    <source>
        <dbReference type="SAM" id="MobiDB-lite"/>
    </source>
</evidence>
<proteinExistence type="predicted"/>
<accession>A0A6C0CT44</accession>
<evidence type="ECO:0000313" key="2">
    <source>
        <dbReference type="EMBL" id="QHT07322.1"/>
    </source>
</evidence>
<dbReference type="AlphaFoldDB" id="A0A6C0CT44"/>
<dbReference type="EMBL" id="MN739481">
    <property type="protein sequence ID" value="QHT07322.1"/>
    <property type="molecule type" value="Genomic_DNA"/>
</dbReference>